<evidence type="ECO:0000313" key="2">
    <source>
        <dbReference type="Proteomes" id="UP001267407"/>
    </source>
</evidence>
<evidence type="ECO:0000313" key="1">
    <source>
        <dbReference type="EMBL" id="MDS1311893.1"/>
    </source>
</evidence>
<accession>A0ABU2HM92</accession>
<gene>
    <name evidence="1" type="ORF">RKA07_17475</name>
</gene>
<dbReference type="EMBL" id="JAVMBO010000018">
    <property type="protein sequence ID" value="MDS1311893.1"/>
    <property type="molecule type" value="Genomic_DNA"/>
</dbReference>
<sequence>MKPLIFLPVSVLFLAIAGCGKESDELPVDGREFDGVQYSDPAPYTGRVIDGYLKNARVWLDMDGDSQYTSGPMEYELASGRKVVLPSGEPTAMSGEDGQFSLDISELQLDPKVGPNINPAKFPLYALALPGKAVEQTRSGDLAIPSAFMLSAAPGVRNITPLTTLARYRRLTTLGPVADSGSSSLSGFAGINLLRDYVLAEDDRAHAYARAMARFSASQFPKAYNDKLAEPESDGTERFLSPQGAFLLGVSLLQNADDVVAVVDSAAQGNYANVDVDELDLPLVPVELSDPVLLTSQRVYAYSERSGTLPANRSDLQVSAELMFDYSEDGRLQSITSEGCLAPSMKEIARLISVNGYMAKLSTQWLPSASLSPQSKTAYYNPGVDERLVFDWVARTARFETGTACHQPKGTQPGSTEIGGESEVTYSWGLDAGKLAKLDAKIHQSDGPTIIRTLVPKTATAPDAPEGFPGYQLLEDGVELESLIYGSQFVDCKGIVADSDQNAAQVVTGVYGYEFAGYEPQPAAFSGLALEFDTRDGLKRPLRYGFLAPEMSGLSTVDAENGFEWVLYYPSRTSETPLGGTPNLIQNAYLKSYSANRACGRKFEDEPSGVYARIEYRYKNLSEYLVELLNQDEVPENRGR</sequence>
<dbReference type="RefSeq" id="WP_310966991.1">
    <property type="nucleotide sequence ID" value="NZ_JAVMBO010000018.1"/>
</dbReference>
<reference evidence="1" key="1">
    <citation type="submission" date="2023-09" db="EMBL/GenBank/DDBJ databases">
        <title>Marinobacter sediminicola sp. nov. and Marinobacter maritimum sp. nov., isolated from marine sediment.</title>
        <authorList>
            <person name="An J."/>
        </authorList>
    </citation>
    <scope>NUCLEOTIDE SEQUENCE</scope>
    <source>
        <strain evidence="1">F60267</strain>
    </source>
</reference>
<organism evidence="1 2">
    <name type="scientific">Marinobacter xiaoshiensis</name>
    <dbReference type="NCBI Taxonomy" id="3073652"/>
    <lineage>
        <taxon>Bacteria</taxon>
        <taxon>Pseudomonadati</taxon>
        <taxon>Pseudomonadota</taxon>
        <taxon>Gammaproteobacteria</taxon>
        <taxon>Pseudomonadales</taxon>
        <taxon>Marinobacteraceae</taxon>
        <taxon>Marinobacter</taxon>
    </lineage>
</organism>
<name>A0ABU2HM92_9GAMM</name>
<dbReference type="PROSITE" id="PS51257">
    <property type="entry name" value="PROKAR_LIPOPROTEIN"/>
    <property type="match status" value="1"/>
</dbReference>
<comment type="caution">
    <text evidence="1">The sequence shown here is derived from an EMBL/GenBank/DDBJ whole genome shotgun (WGS) entry which is preliminary data.</text>
</comment>
<evidence type="ECO:0008006" key="3">
    <source>
        <dbReference type="Google" id="ProtNLM"/>
    </source>
</evidence>
<dbReference type="Proteomes" id="UP001267407">
    <property type="component" value="Unassembled WGS sequence"/>
</dbReference>
<protein>
    <recommendedName>
        <fullName evidence="3">Lipoprotein</fullName>
    </recommendedName>
</protein>
<keyword evidence="2" id="KW-1185">Reference proteome</keyword>
<proteinExistence type="predicted"/>